<comment type="caution">
    <text evidence="2">The sequence shown here is derived from an EMBL/GenBank/DDBJ whole genome shotgun (WGS) entry which is preliminary data.</text>
</comment>
<sequence>RDRQDPWLALLDYRNTSTEGVGASPAQRLMSRRTSTLLPTAASLLRPTVNHSSVDSLQLKRQKAKFYHDKHVRLVAPLRKNQTCEQGICTEKLSDRSYIVQSGGTSLRRNRQFLKPARETSVQGNTDANPDSVAHRDPVR</sequence>
<reference evidence="2 3" key="1">
    <citation type="submission" date="2022-05" db="EMBL/GenBank/DDBJ databases">
        <authorList>
            <consortium name="Genoscope - CEA"/>
            <person name="William W."/>
        </authorList>
    </citation>
    <scope>NUCLEOTIDE SEQUENCE [LARGE SCALE GENOMIC DNA]</scope>
</reference>
<organism evidence="2 3">
    <name type="scientific">Porites evermanni</name>
    <dbReference type="NCBI Taxonomy" id="104178"/>
    <lineage>
        <taxon>Eukaryota</taxon>
        <taxon>Metazoa</taxon>
        <taxon>Cnidaria</taxon>
        <taxon>Anthozoa</taxon>
        <taxon>Hexacorallia</taxon>
        <taxon>Scleractinia</taxon>
        <taxon>Fungiina</taxon>
        <taxon>Poritidae</taxon>
        <taxon>Porites</taxon>
    </lineage>
</organism>
<dbReference type="EMBL" id="CALNXI010001574">
    <property type="protein sequence ID" value="CAH3172413.1"/>
    <property type="molecule type" value="Genomic_DNA"/>
</dbReference>
<accession>A0ABN8QZD4</accession>
<gene>
    <name evidence="2" type="ORF">PEVE_00008421</name>
</gene>
<feature type="non-terminal residue" evidence="2">
    <location>
        <position position="140"/>
    </location>
</feature>
<evidence type="ECO:0000313" key="2">
    <source>
        <dbReference type="EMBL" id="CAH3172413.1"/>
    </source>
</evidence>
<dbReference type="PANTHER" id="PTHR33244:SF3">
    <property type="entry name" value="PEPTIDASE A2 DOMAIN-CONTAINING PROTEIN"/>
    <property type="match status" value="1"/>
</dbReference>
<proteinExistence type="predicted"/>
<name>A0ABN8QZD4_9CNID</name>
<dbReference type="Proteomes" id="UP001159427">
    <property type="component" value="Unassembled WGS sequence"/>
</dbReference>
<dbReference type="PANTHER" id="PTHR33244">
    <property type="entry name" value="INTEGRASE CATALYTIC DOMAIN-CONTAINING PROTEIN-RELATED"/>
    <property type="match status" value="1"/>
</dbReference>
<feature type="region of interest" description="Disordered" evidence="1">
    <location>
        <begin position="105"/>
        <end position="140"/>
    </location>
</feature>
<feature type="non-terminal residue" evidence="2">
    <location>
        <position position="1"/>
    </location>
</feature>
<keyword evidence="3" id="KW-1185">Reference proteome</keyword>
<feature type="compositionally biased region" description="Polar residues" evidence="1">
    <location>
        <begin position="120"/>
        <end position="129"/>
    </location>
</feature>
<protein>
    <submittedName>
        <fullName evidence="2">Uncharacterized protein</fullName>
    </submittedName>
</protein>
<evidence type="ECO:0000256" key="1">
    <source>
        <dbReference type="SAM" id="MobiDB-lite"/>
    </source>
</evidence>
<evidence type="ECO:0000313" key="3">
    <source>
        <dbReference type="Proteomes" id="UP001159427"/>
    </source>
</evidence>